<name>A0A8H7URH2_9FUNG</name>
<feature type="compositionally biased region" description="Polar residues" evidence="1">
    <location>
        <begin position="492"/>
        <end position="501"/>
    </location>
</feature>
<feature type="transmembrane region" description="Helical" evidence="2">
    <location>
        <begin position="88"/>
        <end position="112"/>
    </location>
</feature>
<keyword evidence="2" id="KW-1133">Transmembrane helix</keyword>
<gene>
    <name evidence="4" type="ORF">INT47_010273</name>
</gene>
<organism evidence="4 5">
    <name type="scientific">Mucor saturninus</name>
    <dbReference type="NCBI Taxonomy" id="64648"/>
    <lineage>
        <taxon>Eukaryota</taxon>
        <taxon>Fungi</taxon>
        <taxon>Fungi incertae sedis</taxon>
        <taxon>Mucoromycota</taxon>
        <taxon>Mucoromycotina</taxon>
        <taxon>Mucoromycetes</taxon>
        <taxon>Mucorales</taxon>
        <taxon>Mucorineae</taxon>
        <taxon>Mucoraceae</taxon>
        <taxon>Mucor</taxon>
    </lineage>
</organism>
<feature type="compositionally biased region" description="Basic and acidic residues" evidence="1">
    <location>
        <begin position="502"/>
        <end position="517"/>
    </location>
</feature>
<dbReference type="Proteomes" id="UP000603453">
    <property type="component" value="Unassembled WGS sequence"/>
</dbReference>
<dbReference type="EMBL" id="JAEPRD010000264">
    <property type="protein sequence ID" value="KAG2192860.1"/>
    <property type="molecule type" value="Genomic_DNA"/>
</dbReference>
<evidence type="ECO:0000259" key="3">
    <source>
        <dbReference type="PROSITE" id="PS50924"/>
    </source>
</evidence>
<sequence>MEYVAVEAQKHYNGGIMFVSYLVAVAGAQTTLELLNRRTHISGIYNWFLLSAAAFSMGAVSIWAMHFIGNNSLMLQVRGDKYQLNYSAGYTFGSLIVAIACMFIAFAFVGITEEARFVRILPSGIFAGLGIVCMHYMGQFAIDYFVLVYLNSYIVGASFIAMTAVTVALYIFFKLRERWMDTWYKRFGCALIMGLAVCGMHYTALVGTIFYRPNYSNGPPVPKLQTPALIGIISAVTVSACIGLIYFSIKTGIKNLPLYIKNTNKRLILDSVIFDPMGRILVKIDGTLPMTEIVHNLELNETKQSFTTKHPLFIRLYEAAVTKASLKYNSDKRPSGISSTSSLEAYEAIERQFLNATHELRDELRFDHFDDLGVLSDIVVTTDTISKATMFNKSQVFRNSSGTSLANLEVTSGTLHQRSEEEDEEDMYTHPTSKKKKPRHKDGKKKSSSKTVATTTTDGAARKSTSWSVMKSFADDEETVIEGLGKRSSGSTTIVTNGVRSSSDEDGKSVNDRLSVEDSDGEDKHIFLVRKLVDDRDVSKLLSQGYRFAEPIFIAKTMATKLRIPTDWMRQHFLDMQQMSDSICALTQHDWLPSTVEPAPNPTEFKASTKSSVYLGAFVLLDETPELTNIQIVVDKTKRFAFPMEEIVLHGQSDAPTCLNEDEIYFVNNLQGHSLCDFATLSQLVATEYSHSDRKLPSVQFIRSLENAARKILEATAYTKALYLTSKLHTAVLDIPAFSLTTGPCQLIVFKSFITSKGAVSAINHTFTEPLKCVPLKIYKLLAGYITDEAARIYQASTNMQSMPTYLLQQQMYRQQAGNYDSKRLYSSSGEDDIPMGPMFAERIDTSHSSSSAPSPVDPFSLPPPPRAKRNRFKLSHVMSSNSPFDLLTPLQDHQPRSPTKTLQSAPLTVLATQDRFWWINSFVEETIHN</sequence>
<feature type="region of interest" description="Disordered" evidence="1">
    <location>
        <begin position="845"/>
        <end position="869"/>
    </location>
</feature>
<feature type="compositionally biased region" description="Basic residues" evidence="1">
    <location>
        <begin position="432"/>
        <end position="448"/>
    </location>
</feature>
<keyword evidence="5" id="KW-1185">Reference proteome</keyword>
<feature type="transmembrane region" description="Helical" evidence="2">
    <location>
        <begin position="153"/>
        <end position="175"/>
    </location>
</feature>
<feature type="transmembrane region" description="Helical" evidence="2">
    <location>
        <begin position="124"/>
        <end position="147"/>
    </location>
</feature>
<feature type="transmembrane region" description="Helical" evidence="2">
    <location>
        <begin position="47"/>
        <end position="68"/>
    </location>
</feature>
<keyword evidence="2" id="KW-0472">Membrane</keyword>
<accession>A0A8H7URH2</accession>
<evidence type="ECO:0000256" key="1">
    <source>
        <dbReference type="SAM" id="MobiDB-lite"/>
    </source>
</evidence>
<comment type="caution">
    <text evidence="4">The sequence shown here is derived from an EMBL/GenBank/DDBJ whole genome shotgun (WGS) entry which is preliminary data.</text>
</comment>
<dbReference type="PROSITE" id="PS50924">
    <property type="entry name" value="MHYT"/>
    <property type="match status" value="1"/>
</dbReference>
<dbReference type="OrthoDB" id="264015at2759"/>
<dbReference type="PANTHER" id="PTHR35152">
    <property type="entry name" value="DOMAIN SIGNALLING PROTEIN, PUTATIVE (AFU_ORTHOLOGUE AFUA_5G11310)-RELATED"/>
    <property type="match status" value="1"/>
</dbReference>
<keyword evidence="2" id="KW-0812">Transmembrane</keyword>
<feature type="compositionally biased region" description="Low complexity" evidence="1">
    <location>
        <begin position="847"/>
        <end position="860"/>
    </location>
</feature>
<proteinExistence type="predicted"/>
<evidence type="ECO:0000313" key="4">
    <source>
        <dbReference type="EMBL" id="KAG2192860.1"/>
    </source>
</evidence>
<evidence type="ECO:0000313" key="5">
    <source>
        <dbReference type="Proteomes" id="UP000603453"/>
    </source>
</evidence>
<dbReference type="InterPro" id="IPR005330">
    <property type="entry name" value="MHYT_dom"/>
</dbReference>
<feature type="transmembrane region" description="Helical" evidence="2">
    <location>
        <begin position="230"/>
        <end position="249"/>
    </location>
</feature>
<evidence type="ECO:0000256" key="2">
    <source>
        <dbReference type="SAM" id="Phobius"/>
    </source>
</evidence>
<feature type="transmembrane region" description="Helical" evidence="2">
    <location>
        <begin position="12"/>
        <end position="35"/>
    </location>
</feature>
<feature type="transmembrane region" description="Helical" evidence="2">
    <location>
        <begin position="187"/>
        <end position="210"/>
    </location>
</feature>
<protein>
    <recommendedName>
        <fullName evidence="3">MHYT domain-containing protein</fullName>
    </recommendedName>
</protein>
<dbReference type="AlphaFoldDB" id="A0A8H7URH2"/>
<feature type="region of interest" description="Disordered" evidence="1">
    <location>
        <begin position="408"/>
        <end position="461"/>
    </location>
</feature>
<dbReference type="PANTHER" id="PTHR35152:SF1">
    <property type="entry name" value="DOMAIN SIGNALLING PROTEIN, PUTATIVE (AFU_ORTHOLOGUE AFUA_5G11310)-RELATED"/>
    <property type="match status" value="1"/>
</dbReference>
<feature type="domain" description="MHYT" evidence="3">
    <location>
        <begin position="12"/>
        <end position="211"/>
    </location>
</feature>
<feature type="region of interest" description="Disordered" evidence="1">
    <location>
        <begin position="492"/>
        <end position="517"/>
    </location>
</feature>
<dbReference type="Pfam" id="PF03707">
    <property type="entry name" value="MHYT"/>
    <property type="match status" value="2"/>
</dbReference>
<reference evidence="4" key="1">
    <citation type="submission" date="2020-12" db="EMBL/GenBank/DDBJ databases">
        <title>Metabolic potential, ecology and presence of endohyphal bacteria is reflected in genomic diversity of Mucoromycotina.</title>
        <authorList>
            <person name="Muszewska A."/>
            <person name="Okrasinska A."/>
            <person name="Steczkiewicz K."/>
            <person name="Drgas O."/>
            <person name="Orlowska M."/>
            <person name="Perlinska-Lenart U."/>
            <person name="Aleksandrzak-Piekarczyk T."/>
            <person name="Szatraj K."/>
            <person name="Zielenkiewicz U."/>
            <person name="Pilsyk S."/>
            <person name="Malc E."/>
            <person name="Mieczkowski P."/>
            <person name="Kruszewska J.S."/>
            <person name="Biernat P."/>
            <person name="Pawlowska J."/>
        </authorList>
    </citation>
    <scope>NUCLEOTIDE SEQUENCE</scope>
    <source>
        <strain evidence="4">WA0000017839</strain>
    </source>
</reference>